<proteinExistence type="predicted"/>
<protein>
    <submittedName>
        <fullName evidence="4">FeoA family protein</fullName>
    </submittedName>
</protein>
<name>A0A7Y0EU39_9BIFI</name>
<feature type="region of interest" description="Disordered" evidence="2">
    <location>
        <begin position="1"/>
        <end position="26"/>
    </location>
</feature>
<dbReference type="Pfam" id="PF04023">
    <property type="entry name" value="FeoA"/>
    <property type="match status" value="1"/>
</dbReference>
<dbReference type="Proteomes" id="UP000529710">
    <property type="component" value="Unassembled WGS sequence"/>
</dbReference>
<comment type="caution">
    <text evidence="4">The sequence shown here is derived from an EMBL/GenBank/DDBJ whole genome shotgun (WGS) entry which is preliminary data.</text>
</comment>
<feature type="domain" description="Ferrous iron transporter FeoA-like" evidence="3">
    <location>
        <begin position="24"/>
        <end position="95"/>
    </location>
</feature>
<dbReference type="AlphaFoldDB" id="A0A7Y0EU39"/>
<evidence type="ECO:0000313" key="4">
    <source>
        <dbReference type="EMBL" id="NMM96398.1"/>
    </source>
</evidence>
<dbReference type="Gene3D" id="2.30.30.90">
    <property type="match status" value="1"/>
</dbReference>
<organism evidence="4 5">
    <name type="scientific">Bifidobacterium erythrocebi</name>
    <dbReference type="NCBI Taxonomy" id="2675325"/>
    <lineage>
        <taxon>Bacteria</taxon>
        <taxon>Bacillati</taxon>
        <taxon>Actinomycetota</taxon>
        <taxon>Actinomycetes</taxon>
        <taxon>Bifidobacteriales</taxon>
        <taxon>Bifidobacteriaceae</taxon>
        <taxon>Bifidobacterium</taxon>
    </lineage>
</organism>
<dbReference type="RefSeq" id="WP_169080108.1">
    <property type="nucleotide sequence ID" value="NZ_JAAIIF010000008.1"/>
</dbReference>
<accession>A0A7Y0EU39</accession>
<evidence type="ECO:0000256" key="2">
    <source>
        <dbReference type="SAM" id="MobiDB-lite"/>
    </source>
</evidence>
<dbReference type="SUPFAM" id="SSF50037">
    <property type="entry name" value="C-terminal domain of transcriptional repressors"/>
    <property type="match status" value="1"/>
</dbReference>
<dbReference type="GO" id="GO:0046914">
    <property type="term" value="F:transition metal ion binding"/>
    <property type="evidence" value="ECO:0007669"/>
    <property type="project" value="InterPro"/>
</dbReference>
<gene>
    <name evidence="4" type="ORF">G1C98_1134</name>
</gene>
<dbReference type="EMBL" id="JAAIIF010000008">
    <property type="protein sequence ID" value="NMM96398.1"/>
    <property type="molecule type" value="Genomic_DNA"/>
</dbReference>
<keyword evidence="5" id="KW-1185">Reference proteome</keyword>
<dbReference type="InterPro" id="IPR038157">
    <property type="entry name" value="FeoA_core_dom"/>
</dbReference>
<dbReference type="InterPro" id="IPR008988">
    <property type="entry name" value="Transcriptional_repressor_C"/>
</dbReference>
<reference evidence="4 5" key="1">
    <citation type="submission" date="2020-02" db="EMBL/GenBank/DDBJ databases">
        <title>Characterization of phylogenetic diversity of novel bifidobacterial species isolated in Czech ZOOs.</title>
        <authorList>
            <person name="Lugli G.A."/>
            <person name="Vera N.B."/>
            <person name="Ventura M."/>
        </authorList>
    </citation>
    <scope>NUCLEOTIDE SEQUENCE [LARGE SCALE GENOMIC DNA]</scope>
    <source>
        <strain evidence="4 5">DSM 109960</strain>
    </source>
</reference>
<dbReference type="SMART" id="SM00899">
    <property type="entry name" value="FeoA"/>
    <property type="match status" value="1"/>
</dbReference>
<keyword evidence="1" id="KW-0408">Iron</keyword>
<evidence type="ECO:0000256" key="1">
    <source>
        <dbReference type="ARBA" id="ARBA00023004"/>
    </source>
</evidence>
<evidence type="ECO:0000313" key="5">
    <source>
        <dbReference type="Proteomes" id="UP000529710"/>
    </source>
</evidence>
<sequence length="106" mass="11431">MTIPQNPGITGKTHERSKPGTPTTALCDCPRGTHAVIDSISLDERHRFRLYEIGLAPGAQLRIMQRGAFGGRVVALGGERVALDHSTARAIRVRTVQDKTTGKTNA</sequence>
<evidence type="ECO:0000259" key="3">
    <source>
        <dbReference type="SMART" id="SM00899"/>
    </source>
</evidence>
<dbReference type="InterPro" id="IPR007167">
    <property type="entry name" value="Fe-transptr_FeoA-like"/>
</dbReference>